<dbReference type="Proteomes" id="UP001341281">
    <property type="component" value="Chromosome 05"/>
</dbReference>
<sequence length="351" mass="39399">MRKVQIMLVMQEPLHRLQLALSAMSSDDEGGPLPMASSSLPRQQAQEKAGPVEDAGEVTFEIIPSRQPRDVSHALSGPNWVNAMHEELENFERNQVWNLVEPPPTCRPIGTKWVFKNKQGENGMIVRNKARLVAQRFCQKEGIDYEETFAPVARLEAIWIMLAFAASKGFKLQQMDVKSAFLNGFIEEESAKFPDRVYKLRKALYGLKQAPRAWYAGLKSFLLKSGFVMGSVDKTLFLLSRGGDTLIIYVDDIIFGGSSHTLVSSFAEQMSREFEMSLMGCSSLVLVFFLGLQIKQGPEGTFVHQAKYTRDILKKFDMGDSKPMTTPVSTNTALDADEDGEGQWIRRNFEG</sequence>
<dbReference type="EMBL" id="CP144749">
    <property type="protein sequence ID" value="WVZ76102.1"/>
    <property type="molecule type" value="Genomic_DNA"/>
</dbReference>
<keyword evidence="4" id="KW-1185">Reference proteome</keyword>
<feature type="compositionally biased region" description="Polar residues" evidence="1">
    <location>
        <begin position="36"/>
        <end position="46"/>
    </location>
</feature>
<gene>
    <name evidence="3" type="ORF">U9M48_024104</name>
</gene>
<name>A0AAQ3TQ49_PASNO</name>
<evidence type="ECO:0000256" key="1">
    <source>
        <dbReference type="SAM" id="MobiDB-lite"/>
    </source>
</evidence>
<evidence type="ECO:0000259" key="2">
    <source>
        <dbReference type="Pfam" id="PF07727"/>
    </source>
</evidence>
<organism evidence="3 4">
    <name type="scientific">Paspalum notatum var. saurae</name>
    <dbReference type="NCBI Taxonomy" id="547442"/>
    <lineage>
        <taxon>Eukaryota</taxon>
        <taxon>Viridiplantae</taxon>
        <taxon>Streptophyta</taxon>
        <taxon>Embryophyta</taxon>
        <taxon>Tracheophyta</taxon>
        <taxon>Spermatophyta</taxon>
        <taxon>Magnoliopsida</taxon>
        <taxon>Liliopsida</taxon>
        <taxon>Poales</taxon>
        <taxon>Poaceae</taxon>
        <taxon>PACMAD clade</taxon>
        <taxon>Panicoideae</taxon>
        <taxon>Andropogonodae</taxon>
        <taxon>Paspaleae</taxon>
        <taxon>Paspalinae</taxon>
        <taxon>Paspalum</taxon>
    </lineage>
</organism>
<proteinExistence type="predicted"/>
<dbReference type="Pfam" id="PF07727">
    <property type="entry name" value="RVT_2"/>
    <property type="match status" value="1"/>
</dbReference>
<evidence type="ECO:0000313" key="3">
    <source>
        <dbReference type="EMBL" id="WVZ76102.1"/>
    </source>
</evidence>
<accession>A0AAQ3TQ49</accession>
<evidence type="ECO:0000313" key="4">
    <source>
        <dbReference type="Proteomes" id="UP001341281"/>
    </source>
</evidence>
<dbReference type="InterPro" id="IPR013103">
    <property type="entry name" value="RVT_2"/>
</dbReference>
<dbReference type="SUPFAM" id="SSF56672">
    <property type="entry name" value="DNA/RNA polymerases"/>
    <property type="match status" value="1"/>
</dbReference>
<feature type="region of interest" description="Disordered" evidence="1">
    <location>
        <begin position="25"/>
        <end position="53"/>
    </location>
</feature>
<dbReference type="InterPro" id="IPR043502">
    <property type="entry name" value="DNA/RNA_pol_sf"/>
</dbReference>
<feature type="domain" description="Reverse transcriptase Ty1/copia-type" evidence="2">
    <location>
        <begin position="94"/>
        <end position="328"/>
    </location>
</feature>
<protein>
    <recommendedName>
        <fullName evidence="2">Reverse transcriptase Ty1/copia-type domain-containing protein</fullName>
    </recommendedName>
</protein>
<dbReference type="AlphaFoldDB" id="A0AAQ3TQ49"/>
<reference evidence="3 4" key="1">
    <citation type="submission" date="2024-02" db="EMBL/GenBank/DDBJ databases">
        <title>High-quality chromosome-scale genome assembly of Pensacola bahiagrass (Paspalum notatum Flugge var. saurae).</title>
        <authorList>
            <person name="Vega J.M."/>
            <person name="Podio M."/>
            <person name="Orjuela J."/>
            <person name="Siena L.A."/>
            <person name="Pessino S.C."/>
            <person name="Combes M.C."/>
            <person name="Mariac C."/>
            <person name="Albertini E."/>
            <person name="Pupilli F."/>
            <person name="Ortiz J.P.A."/>
            <person name="Leblanc O."/>
        </authorList>
    </citation>
    <scope>NUCLEOTIDE SEQUENCE [LARGE SCALE GENOMIC DNA]</scope>
    <source>
        <strain evidence="3">R1</strain>
        <tissue evidence="3">Leaf</tissue>
    </source>
</reference>